<dbReference type="InterPro" id="IPR018060">
    <property type="entry name" value="HTH_AraC"/>
</dbReference>
<dbReference type="OrthoDB" id="9813413at2"/>
<dbReference type="Pfam" id="PF02311">
    <property type="entry name" value="AraC_binding"/>
    <property type="match status" value="1"/>
</dbReference>
<dbReference type="InterPro" id="IPR037923">
    <property type="entry name" value="HTH-like"/>
</dbReference>
<dbReference type="Gene3D" id="1.10.10.60">
    <property type="entry name" value="Homeodomain-like"/>
    <property type="match status" value="2"/>
</dbReference>
<keyword evidence="1" id="KW-0805">Transcription regulation</keyword>
<reference evidence="5 6" key="1">
    <citation type="submission" date="2019-01" db="EMBL/GenBank/DDBJ databases">
        <title>Genome sequencing of strain FW100M-2.</title>
        <authorList>
            <person name="Heo J."/>
            <person name="Kim S.-J."/>
            <person name="Kim J.-S."/>
            <person name="Hong S.-B."/>
            <person name="Kwon S.-W."/>
        </authorList>
    </citation>
    <scope>NUCLEOTIDE SEQUENCE [LARGE SCALE GENOMIC DNA]</scope>
    <source>
        <strain evidence="5 6">FW100M-2</strain>
    </source>
</reference>
<protein>
    <submittedName>
        <fullName evidence="5">AraC family transcriptional regulator</fullName>
    </submittedName>
</protein>
<dbReference type="Gene3D" id="2.60.120.280">
    <property type="entry name" value="Regulatory protein AraC"/>
    <property type="match status" value="1"/>
</dbReference>
<evidence type="ECO:0000313" key="5">
    <source>
        <dbReference type="EMBL" id="QAY65879.1"/>
    </source>
</evidence>
<dbReference type="GO" id="GO:0003700">
    <property type="term" value="F:DNA-binding transcription factor activity"/>
    <property type="evidence" value="ECO:0007669"/>
    <property type="project" value="InterPro"/>
</dbReference>
<organism evidence="5 6">
    <name type="scientific">Paenibacillus protaetiae</name>
    <dbReference type="NCBI Taxonomy" id="2509456"/>
    <lineage>
        <taxon>Bacteria</taxon>
        <taxon>Bacillati</taxon>
        <taxon>Bacillota</taxon>
        <taxon>Bacilli</taxon>
        <taxon>Bacillales</taxon>
        <taxon>Paenibacillaceae</taxon>
        <taxon>Paenibacillus</taxon>
    </lineage>
</organism>
<dbReference type="EMBL" id="CP035492">
    <property type="protein sequence ID" value="QAY65879.1"/>
    <property type="molecule type" value="Genomic_DNA"/>
</dbReference>
<dbReference type="InterPro" id="IPR020449">
    <property type="entry name" value="Tscrpt_reg_AraC-type_HTH"/>
</dbReference>
<keyword evidence="2" id="KW-0238">DNA-binding</keyword>
<dbReference type="Pfam" id="PF12833">
    <property type="entry name" value="HTH_18"/>
    <property type="match status" value="1"/>
</dbReference>
<dbReference type="SUPFAM" id="SSF51215">
    <property type="entry name" value="Regulatory protein AraC"/>
    <property type="match status" value="1"/>
</dbReference>
<dbReference type="PRINTS" id="PR00032">
    <property type="entry name" value="HTHARAC"/>
</dbReference>
<name>A0A4P6EW00_9BACL</name>
<evidence type="ECO:0000313" key="6">
    <source>
        <dbReference type="Proteomes" id="UP000293568"/>
    </source>
</evidence>
<keyword evidence="3" id="KW-0804">Transcription</keyword>
<dbReference type="PANTHER" id="PTHR43280">
    <property type="entry name" value="ARAC-FAMILY TRANSCRIPTIONAL REGULATOR"/>
    <property type="match status" value="1"/>
</dbReference>
<evidence type="ECO:0000256" key="3">
    <source>
        <dbReference type="ARBA" id="ARBA00023163"/>
    </source>
</evidence>
<dbReference type="InterPro" id="IPR009057">
    <property type="entry name" value="Homeodomain-like_sf"/>
</dbReference>
<dbReference type="SUPFAM" id="SSF46689">
    <property type="entry name" value="Homeodomain-like"/>
    <property type="match status" value="2"/>
</dbReference>
<evidence type="ECO:0000256" key="2">
    <source>
        <dbReference type="ARBA" id="ARBA00023125"/>
    </source>
</evidence>
<gene>
    <name evidence="5" type="ORF">ET464_05260</name>
</gene>
<dbReference type="KEGG" id="pprt:ET464_05260"/>
<dbReference type="PROSITE" id="PS01124">
    <property type="entry name" value="HTH_ARAC_FAMILY_2"/>
    <property type="match status" value="1"/>
</dbReference>
<dbReference type="RefSeq" id="WP_129438867.1">
    <property type="nucleotide sequence ID" value="NZ_CP035492.1"/>
</dbReference>
<dbReference type="Proteomes" id="UP000293568">
    <property type="component" value="Chromosome"/>
</dbReference>
<dbReference type="PANTHER" id="PTHR43280:SF2">
    <property type="entry name" value="HTH-TYPE TRANSCRIPTIONAL REGULATOR EXSA"/>
    <property type="match status" value="1"/>
</dbReference>
<dbReference type="GO" id="GO:0043565">
    <property type="term" value="F:sequence-specific DNA binding"/>
    <property type="evidence" value="ECO:0007669"/>
    <property type="project" value="InterPro"/>
</dbReference>
<proteinExistence type="predicted"/>
<sequence length="283" mass="33077">MIRQSLLLSLPRMPYFCFPESVGHYSEYPEHDVYREAGALNNFNIHYVVSGKGYVELEGTRHELRAGEAVLYFPLQKQVYYSSQDEPWDVRWFHFYGGTGLRDYLLEQGLNQSPLWKVRQPALWEEAHERLLAEAETYRMLRPAQLSLLTYALITLFVEQAAVLKEGKSVAAGERMMELLPLMQQEAAKPFVLEEWAERLGVTPYYFCKLFRAAMRMTPMEFITRCRLQAAKQWLLERKDAAIGQIAEEAGYPNASYFNKRFMEHEGMTPTAYRKLYAIRQEN</sequence>
<dbReference type="InterPro" id="IPR003313">
    <property type="entry name" value="AraC-bd"/>
</dbReference>
<evidence type="ECO:0000259" key="4">
    <source>
        <dbReference type="PROSITE" id="PS01124"/>
    </source>
</evidence>
<keyword evidence="6" id="KW-1185">Reference proteome</keyword>
<accession>A0A4P6EW00</accession>
<dbReference type="AlphaFoldDB" id="A0A4P6EW00"/>
<dbReference type="SMART" id="SM00342">
    <property type="entry name" value="HTH_ARAC"/>
    <property type="match status" value="1"/>
</dbReference>
<feature type="domain" description="HTH araC/xylS-type" evidence="4">
    <location>
        <begin position="177"/>
        <end position="276"/>
    </location>
</feature>
<evidence type="ECO:0000256" key="1">
    <source>
        <dbReference type="ARBA" id="ARBA00023015"/>
    </source>
</evidence>